<proteinExistence type="predicted"/>
<evidence type="ECO:0000313" key="5">
    <source>
        <dbReference type="WBParaSite" id="OFLC_0000366901-mRNA-1"/>
    </source>
</evidence>
<feature type="transmembrane region" description="Helical" evidence="1">
    <location>
        <begin position="56"/>
        <end position="79"/>
    </location>
</feature>
<feature type="transmembrane region" description="Helical" evidence="1">
    <location>
        <begin position="91"/>
        <end position="110"/>
    </location>
</feature>
<dbReference type="Pfam" id="PF22954">
    <property type="entry name" value="DUF7027"/>
    <property type="match status" value="1"/>
</dbReference>
<dbReference type="WBParaSite" id="OFLC_0000366901-mRNA-1">
    <property type="protein sequence ID" value="OFLC_0000366901-mRNA-1"/>
    <property type="gene ID" value="OFLC_0000366901"/>
</dbReference>
<name>A0A183H858_9BILA</name>
<keyword evidence="4" id="KW-1185">Reference proteome</keyword>
<dbReference type="EMBL" id="UZAJ01002540">
    <property type="protein sequence ID" value="VDO37370.1"/>
    <property type="molecule type" value="Genomic_DNA"/>
</dbReference>
<sequence>MNFDPDHPKWSYCCCHIRNGLMILAGSEIGLSLLISLCTITYIATADSEKYNNIPWPVIIMIPVFIIYGISSACLFFGLYKYKKRFMYPTVIARVLLAIVAHVTSGSIIVRSAGGTNDVNSENSEDQNLAKNDIGPHLTELVLLLIIFLFLLLLFVFDTVRSILLCIRYTKAYKRLRRKRSMNMPLKKRSNKAKTCAVQSPITNQADQRSNDDCNLREVTSC</sequence>
<keyword evidence="1" id="KW-0812">Transmembrane</keyword>
<evidence type="ECO:0000259" key="2">
    <source>
        <dbReference type="Pfam" id="PF22954"/>
    </source>
</evidence>
<evidence type="ECO:0000313" key="3">
    <source>
        <dbReference type="EMBL" id="VDO37370.1"/>
    </source>
</evidence>
<keyword evidence="1" id="KW-0472">Membrane</keyword>
<reference evidence="5" key="1">
    <citation type="submission" date="2016-06" db="UniProtKB">
        <authorList>
            <consortium name="WormBaseParasite"/>
        </authorList>
    </citation>
    <scope>IDENTIFICATION</scope>
</reference>
<evidence type="ECO:0000313" key="4">
    <source>
        <dbReference type="Proteomes" id="UP000267606"/>
    </source>
</evidence>
<gene>
    <name evidence="3" type="ORF">OFLC_LOCUS3671</name>
</gene>
<dbReference type="AlphaFoldDB" id="A0A183H858"/>
<evidence type="ECO:0000256" key="1">
    <source>
        <dbReference type="SAM" id="Phobius"/>
    </source>
</evidence>
<keyword evidence="1" id="KW-1133">Transmembrane helix</keyword>
<feature type="domain" description="DUF7027" evidence="2">
    <location>
        <begin position="19"/>
        <end position="114"/>
    </location>
</feature>
<organism evidence="5">
    <name type="scientific">Onchocerca flexuosa</name>
    <dbReference type="NCBI Taxonomy" id="387005"/>
    <lineage>
        <taxon>Eukaryota</taxon>
        <taxon>Metazoa</taxon>
        <taxon>Ecdysozoa</taxon>
        <taxon>Nematoda</taxon>
        <taxon>Chromadorea</taxon>
        <taxon>Rhabditida</taxon>
        <taxon>Spirurina</taxon>
        <taxon>Spiruromorpha</taxon>
        <taxon>Filarioidea</taxon>
        <taxon>Onchocercidae</taxon>
        <taxon>Onchocerca</taxon>
    </lineage>
</organism>
<accession>A0A183H858</accession>
<dbReference type="Proteomes" id="UP000267606">
    <property type="component" value="Unassembled WGS sequence"/>
</dbReference>
<reference evidence="3 4" key="2">
    <citation type="submission" date="2018-11" db="EMBL/GenBank/DDBJ databases">
        <authorList>
            <consortium name="Pathogen Informatics"/>
        </authorList>
    </citation>
    <scope>NUCLEOTIDE SEQUENCE [LARGE SCALE GENOMIC DNA]</scope>
</reference>
<feature type="transmembrane region" description="Helical" evidence="1">
    <location>
        <begin position="141"/>
        <end position="170"/>
    </location>
</feature>
<dbReference type="InterPro" id="IPR054291">
    <property type="entry name" value="DUF7027"/>
</dbReference>
<protein>
    <recommendedName>
        <fullName evidence="2">DUF7027 domain-containing protein</fullName>
    </recommendedName>
</protein>
<feature type="transmembrane region" description="Helical" evidence="1">
    <location>
        <begin position="21"/>
        <end position="44"/>
    </location>
</feature>